<dbReference type="Proteomes" id="UP001138997">
    <property type="component" value="Unassembled WGS sequence"/>
</dbReference>
<proteinExistence type="predicted"/>
<dbReference type="AlphaFoldDB" id="A0A9X1N8Z8"/>
<keyword evidence="2" id="KW-1185">Reference proteome</keyword>
<gene>
    <name evidence="1" type="ORF">LR394_02610</name>
</gene>
<evidence type="ECO:0000313" key="2">
    <source>
        <dbReference type="Proteomes" id="UP001138997"/>
    </source>
</evidence>
<dbReference type="RefSeq" id="WP_231438691.1">
    <property type="nucleotide sequence ID" value="NZ_JAJOMB010000001.1"/>
</dbReference>
<comment type="caution">
    <text evidence="1">The sequence shown here is derived from an EMBL/GenBank/DDBJ whole genome shotgun (WGS) entry which is preliminary data.</text>
</comment>
<evidence type="ECO:0000313" key="1">
    <source>
        <dbReference type="EMBL" id="MCD5309773.1"/>
    </source>
</evidence>
<name>A0A9X1N8Z8_9ACTN</name>
<organism evidence="1 2">
    <name type="scientific">Kineosporia babensis</name>
    <dbReference type="NCBI Taxonomy" id="499548"/>
    <lineage>
        <taxon>Bacteria</taxon>
        <taxon>Bacillati</taxon>
        <taxon>Actinomycetota</taxon>
        <taxon>Actinomycetes</taxon>
        <taxon>Kineosporiales</taxon>
        <taxon>Kineosporiaceae</taxon>
        <taxon>Kineosporia</taxon>
    </lineage>
</organism>
<accession>A0A9X1N8Z8</accession>
<reference evidence="1" key="1">
    <citation type="submission" date="2021-11" db="EMBL/GenBank/DDBJ databases">
        <title>Streptomyces corallinus and Kineosporia corallina sp. nov., two new coral-derived marine actinobacteria.</title>
        <authorList>
            <person name="Buangrab K."/>
            <person name="Sutthacheep M."/>
            <person name="Yeemin T."/>
            <person name="Harunari E."/>
            <person name="Igarashi Y."/>
            <person name="Sripreechasak P."/>
            <person name="Kanchanasin P."/>
            <person name="Tanasupawat S."/>
            <person name="Phongsopitanun W."/>
        </authorList>
    </citation>
    <scope>NUCLEOTIDE SEQUENCE</scope>
    <source>
        <strain evidence="1">JCM 31032</strain>
    </source>
</reference>
<protein>
    <submittedName>
        <fullName evidence="1">Uncharacterized protein</fullName>
    </submittedName>
</protein>
<sequence>MSLNNVTAHETATDSANRKCLTRNRVVGSLIATALGVSLFAPSASAAAPGSAFQAASAGNNVLVNAAPVAAPATYTPATVHNPAAGNGKLEITATTDTFEASLADFRAAKWTAVVNSRTIPVTWVSATKVTVALPAGEAGTAATITFKKDGVDTGEAEIKYEGKITSVMWKLDGADGSRIGTIRGVGLDKITGLKLATTVAGDASAQELTLTSRADLAALTAAAEGYTKTATEVRVKLPANVTGQEGAWRLATTYTTGFQLAAISPATKLDTKFVAPKLTRLSAAAFNTATTSDVTVYGTNLGAVAEAATTTPASYGVFLRPVAAVDASTDIKATIKSSKQTQIVIATPVTSVPSPIATGAYRVVLKSGLGETVASSKPTERIEAVASADVTGLANIGGNGGGARLTVAGSILGADVKTFNSLRFSAKSKVTVNGKDSFKTIALKYIDKDTVEAAIPTGTPGETVPITVYRNGVEIDSFNLKYDAAITGLTKNVLTTAGGDVKINGVGLSGTFTLKNIAKADGSALSADAALAADKVKLDTKGKSGTLTIPALAEGVYQITFAPASPFAGANQVFTSKSVLTVSNNG</sequence>
<dbReference type="EMBL" id="JAJOMB010000001">
    <property type="protein sequence ID" value="MCD5309773.1"/>
    <property type="molecule type" value="Genomic_DNA"/>
</dbReference>